<dbReference type="PANTHER" id="PTHR30462:SF1">
    <property type="entry name" value="INTERMEMBRANE TRANSPORT PROTEIN YEBS"/>
    <property type="match status" value="1"/>
</dbReference>
<comment type="caution">
    <text evidence="9">The sequence shown here is derived from an EMBL/GenBank/DDBJ whole genome shotgun (WGS) entry which is preliminary data.</text>
</comment>
<feature type="transmembrane region" description="Helical" evidence="8">
    <location>
        <begin position="99"/>
        <end position="125"/>
    </location>
</feature>
<feature type="transmembrane region" description="Helical" evidence="8">
    <location>
        <begin position="221"/>
        <end position="240"/>
    </location>
</feature>
<feature type="transmembrane region" description="Helical" evidence="8">
    <location>
        <begin position="342"/>
        <end position="370"/>
    </location>
</feature>
<dbReference type="SUPFAM" id="SSF48695">
    <property type="entry name" value="Multiheme cytochromes"/>
    <property type="match status" value="1"/>
</dbReference>
<evidence type="ECO:0000313" key="10">
    <source>
        <dbReference type="Proteomes" id="UP000183031"/>
    </source>
</evidence>
<gene>
    <name evidence="9" type="ORF">SAMN02927935_04563</name>
</gene>
<organism evidence="9 10">
    <name type="scientific">Serratia nematodiphila</name>
    <dbReference type="NCBI Taxonomy" id="458197"/>
    <lineage>
        <taxon>Bacteria</taxon>
        <taxon>Pseudomonadati</taxon>
        <taxon>Pseudomonadota</taxon>
        <taxon>Gammaproteobacteria</taxon>
        <taxon>Enterobacterales</taxon>
        <taxon>Yersiniaceae</taxon>
        <taxon>Serratia</taxon>
    </lineage>
</organism>
<evidence type="ECO:0000256" key="4">
    <source>
        <dbReference type="ARBA" id="ARBA00022519"/>
    </source>
</evidence>
<feature type="transmembrane region" description="Helical" evidence="8">
    <location>
        <begin position="297"/>
        <end position="322"/>
    </location>
</feature>
<keyword evidence="4" id="KW-0997">Cell inner membrane</keyword>
<accession>A0A1G5LMT5</accession>
<feature type="transmembrane region" description="Helical" evidence="8">
    <location>
        <begin position="422"/>
        <end position="440"/>
    </location>
</feature>
<keyword evidence="6 8" id="KW-1133">Transmembrane helix</keyword>
<proteinExistence type="inferred from homology"/>
<evidence type="ECO:0000256" key="6">
    <source>
        <dbReference type="ARBA" id="ARBA00022989"/>
    </source>
</evidence>
<evidence type="ECO:0000256" key="7">
    <source>
        <dbReference type="ARBA" id="ARBA00023136"/>
    </source>
</evidence>
<sequence>MFAAQNPGLPRFTVRRPIAGDAAGLFFSYADSSGGLKGSYLSKMKIHAITAPLSKARHQRCCECDLLFMLPPLSGNQAAYCPRCNAKVVHGRDWSMTRLTAMAITMLLLMPFAFTEPLISIRLLGTRIDASLLEGIWQMSRQGDPLTASMVAFCTIGAPLTLALSLLYLRFGHALGMNLRPVLLMLERLKEWVMLDIYLIGMAVAAIKVQDYADIQAGSALIAYLSLTLLSILTLIHANLEQLWERYYPQEQPEGPPAALHICLSCHYTGYPDARGRCPRCHVPMCHRQPYSLQKTWAALIAAMILLIPANLLPISIIYANGVRMEDTIFSGVVSLATSGNVPIAAIVFIASVLVPFTKVIVLITLLLSIHLKTSHSLKTRIRLLRLVTWIGRWSMLDLFVIALMMSLVNRDQLLSFTMGPAAFYFGSAVILTILAVEWLDSRLIWDAHATGNADYTD</sequence>
<evidence type="ECO:0000256" key="1">
    <source>
        <dbReference type="ARBA" id="ARBA00004429"/>
    </source>
</evidence>
<dbReference type="InterPro" id="IPR051800">
    <property type="entry name" value="PqiA-PqiB_transport"/>
</dbReference>
<dbReference type="Pfam" id="PF04403">
    <property type="entry name" value="PqiA"/>
    <property type="match status" value="2"/>
</dbReference>
<keyword evidence="3" id="KW-1003">Cell membrane</keyword>
<comment type="subcellular location">
    <subcellularLocation>
        <location evidence="1">Cell inner membrane</location>
        <topology evidence="1">Multi-pass membrane protein</topology>
    </subcellularLocation>
</comment>
<evidence type="ECO:0000256" key="3">
    <source>
        <dbReference type="ARBA" id="ARBA00022475"/>
    </source>
</evidence>
<dbReference type="PANTHER" id="PTHR30462">
    <property type="entry name" value="INTERMEMBRANE TRANSPORT PROTEIN PQIB-RELATED"/>
    <property type="match status" value="1"/>
</dbReference>
<name>A0A1G5LMT5_9GAMM</name>
<keyword evidence="10" id="KW-1185">Reference proteome</keyword>
<keyword evidence="7 8" id="KW-0472">Membrane</keyword>
<dbReference type="InterPro" id="IPR005219">
    <property type="entry name" value="PqiA-like_proteobact"/>
</dbReference>
<feature type="transmembrane region" description="Helical" evidence="8">
    <location>
        <begin position="192"/>
        <end position="209"/>
    </location>
</feature>
<dbReference type="EMBL" id="FMUT01000016">
    <property type="protein sequence ID" value="SCZ13944.1"/>
    <property type="molecule type" value="Genomic_DNA"/>
</dbReference>
<keyword evidence="5 8" id="KW-0812">Transmembrane</keyword>
<feature type="transmembrane region" description="Helical" evidence="8">
    <location>
        <begin position="145"/>
        <end position="171"/>
    </location>
</feature>
<reference evidence="9 10" key="1">
    <citation type="submission" date="2016-10" db="EMBL/GenBank/DDBJ databases">
        <authorList>
            <person name="Varghese N."/>
            <person name="Submissions S."/>
        </authorList>
    </citation>
    <scope>NUCLEOTIDE SEQUENCE [LARGE SCALE GENOMIC DNA]</scope>
    <source>
        <strain evidence="9 10">CGMCC 1.6853</strain>
    </source>
</reference>
<evidence type="ECO:0000256" key="8">
    <source>
        <dbReference type="SAM" id="Phobius"/>
    </source>
</evidence>
<evidence type="ECO:0000256" key="2">
    <source>
        <dbReference type="ARBA" id="ARBA00007555"/>
    </source>
</evidence>
<evidence type="ECO:0000313" key="9">
    <source>
        <dbReference type="EMBL" id="SCZ13944.1"/>
    </source>
</evidence>
<comment type="similarity">
    <text evidence="2">Belongs to the PqiA family.</text>
</comment>
<evidence type="ECO:0000256" key="5">
    <source>
        <dbReference type="ARBA" id="ARBA00022692"/>
    </source>
</evidence>
<dbReference type="InterPro" id="IPR036280">
    <property type="entry name" value="Multihaem_cyt_sf"/>
</dbReference>
<dbReference type="NCBIfam" id="TIGR00155">
    <property type="entry name" value="pqiA_fam"/>
    <property type="match status" value="1"/>
</dbReference>
<feature type="transmembrane region" description="Helical" evidence="8">
    <location>
        <begin position="391"/>
        <end position="410"/>
    </location>
</feature>
<dbReference type="InterPro" id="IPR007498">
    <property type="entry name" value="PqiA-like"/>
</dbReference>
<dbReference type="Proteomes" id="UP000183031">
    <property type="component" value="Unassembled WGS sequence"/>
</dbReference>
<protein>
    <submittedName>
        <fullName evidence="9">Paraquat-inducible protein A</fullName>
    </submittedName>
</protein>